<name>A0A4Y8JUG3_9MICO</name>
<evidence type="ECO:0000256" key="1">
    <source>
        <dbReference type="SAM" id="MobiDB-lite"/>
    </source>
</evidence>
<dbReference type="RefSeq" id="WP_134424852.1">
    <property type="nucleotide sequence ID" value="NZ_SOHA01000032.1"/>
</dbReference>
<gene>
    <name evidence="2" type="ORF">E3T49_10485</name>
</gene>
<keyword evidence="3" id="KW-1185">Reference proteome</keyword>
<evidence type="ECO:0000313" key="2">
    <source>
        <dbReference type="EMBL" id="TFD29419.1"/>
    </source>
</evidence>
<feature type="compositionally biased region" description="Basic residues" evidence="1">
    <location>
        <begin position="109"/>
        <end position="119"/>
    </location>
</feature>
<dbReference type="AlphaFoldDB" id="A0A4Y8JUG3"/>
<protein>
    <recommendedName>
        <fullName evidence="4">Type IV toxin-antitoxin system AbiEi family antitoxin domain-containing protein</fullName>
    </recommendedName>
</protein>
<evidence type="ECO:0000313" key="3">
    <source>
        <dbReference type="Proteomes" id="UP000297472"/>
    </source>
</evidence>
<dbReference type="Proteomes" id="UP000297472">
    <property type="component" value="Unassembled WGS sequence"/>
</dbReference>
<evidence type="ECO:0008006" key="4">
    <source>
        <dbReference type="Google" id="ProtNLM"/>
    </source>
</evidence>
<accession>A0A4Y8JUG3</accession>
<organism evidence="2 3">
    <name type="scientific">Cryobacterium cryoconiti</name>
    <dbReference type="NCBI Taxonomy" id="1259239"/>
    <lineage>
        <taxon>Bacteria</taxon>
        <taxon>Bacillati</taxon>
        <taxon>Actinomycetota</taxon>
        <taxon>Actinomycetes</taxon>
        <taxon>Micrococcales</taxon>
        <taxon>Microbacteriaceae</taxon>
        <taxon>Cryobacterium</taxon>
    </lineage>
</organism>
<feature type="region of interest" description="Disordered" evidence="1">
    <location>
        <begin position="92"/>
        <end position="119"/>
    </location>
</feature>
<dbReference type="EMBL" id="SOHA01000032">
    <property type="protein sequence ID" value="TFD29419.1"/>
    <property type="molecule type" value="Genomic_DNA"/>
</dbReference>
<dbReference type="OrthoDB" id="2594539at2"/>
<reference evidence="2 3" key="1">
    <citation type="submission" date="2019-03" db="EMBL/GenBank/DDBJ databases">
        <title>Genomics of glacier-inhabiting Cryobacterium strains.</title>
        <authorList>
            <person name="Liu Q."/>
            <person name="Xin Y.-H."/>
        </authorList>
    </citation>
    <scope>NUCLEOTIDE SEQUENCE [LARGE SCALE GENOMIC DNA]</scope>
    <source>
        <strain evidence="2 3">TMT1-51</strain>
    </source>
</reference>
<comment type="caution">
    <text evidence="2">The sequence shown here is derived from an EMBL/GenBank/DDBJ whole genome shotgun (WGS) entry which is preliminary data.</text>
</comment>
<sequence>MRTLARDIVDHGLFVKRATLRARGWSDGHLRAEVSRGTIVRVRKGWYSVPWAPPSAIEAFRIGGWLTGLSSLKSYGIWTPTTAKLHVSVPSAARGLRRRNSRTTTCANPRRHSRHSLNG</sequence>
<proteinExistence type="predicted"/>